<accession>A0AAF0IBH7</accession>
<keyword evidence="4 6" id="KW-0720">Serine protease</keyword>
<dbReference type="PROSITE" id="PS00138">
    <property type="entry name" value="SUBTILASE_SER"/>
    <property type="match status" value="1"/>
</dbReference>
<evidence type="ECO:0000256" key="5">
    <source>
        <dbReference type="PIRSR" id="PIRSR615500-1"/>
    </source>
</evidence>
<evidence type="ECO:0000313" key="9">
    <source>
        <dbReference type="EMBL" id="WEU39972.1"/>
    </source>
</evidence>
<evidence type="ECO:0000259" key="8">
    <source>
        <dbReference type="Pfam" id="PF00082"/>
    </source>
</evidence>
<keyword evidence="7" id="KW-1133">Transmembrane helix</keyword>
<dbReference type="InterPro" id="IPR022398">
    <property type="entry name" value="Peptidase_S8_His-AS"/>
</dbReference>
<dbReference type="PROSITE" id="PS00136">
    <property type="entry name" value="SUBTILASE_ASP"/>
    <property type="match status" value="1"/>
</dbReference>
<dbReference type="GO" id="GO:0006508">
    <property type="term" value="P:proteolysis"/>
    <property type="evidence" value="ECO:0007669"/>
    <property type="project" value="UniProtKB-KW"/>
</dbReference>
<dbReference type="InterPro" id="IPR029062">
    <property type="entry name" value="Class_I_gatase-like"/>
</dbReference>
<evidence type="ECO:0000256" key="6">
    <source>
        <dbReference type="RuleBase" id="RU003355"/>
    </source>
</evidence>
<dbReference type="Gene3D" id="3.40.50.880">
    <property type="match status" value="1"/>
</dbReference>
<dbReference type="InterPro" id="IPR015500">
    <property type="entry name" value="Peptidase_S8_subtilisin-rel"/>
</dbReference>
<dbReference type="PANTHER" id="PTHR43806">
    <property type="entry name" value="PEPTIDASE S8"/>
    <property type="match status" value="1"/>
</dbReference>
<dbReference type="Gene3D" id="3.40.50.200">
    <property type="entry name" value="Peptidase S8/S53 domain"/>
    <property type="match status" value="1"/>
</dbReference>
<evidence type="ECO:0000256" key="1">
    <source>
        <dbReference type="ARBA" id="ARBA00011073"/>
    </source>
</evidence>
<dbReference type="PANTHER" id="PTHR43806:SF65">
    <property type="entry name" value="SERINE PROTEASE APRX"/>
    <property type="match status" value="1"/>
</dbReference>
<evidence type="ECO:0000256" key="7">
    <source>
        <dbReference type="SAM" id="Phobius"/>
    </source>
</evidence>
<comment type="similarity">
    <text evidence="1 6">Belongs to the peptidase S8 family.</text>
</comment>
<organism evidence="9 10">
    <name type="scientific">Odinarchaeota yellowstonii (strain LCB_4)</name>
    <dbReference type="NCBI Taxonomy" id="1841599"/>
    <lineage>
        <taxon>Archaea</taxon>
        <taxon>Promethearchaeati</taxon>
        <taxon>Candidatus Odinarchaeota</taxon>
        <taxon>Candidatus Odinarchaeia</taxon>
        <taxon>Candidatus Odinarchaeales</taxon>
        <taxon>Candidatus Odinarchaeaceae</taxon>
        <taxon>Candidatus Odinarchaeum</taxon>
    </lineage>
</organism>
<keyword evidence="3 6" id="KW-0378">Hydrolase</keyword>
<dbReference type="InterPro" id="IPR023828">
    <property type="entry name" value="Peptidase_S8_Ser-AS"/>
</dbReference>
<evidence type="ECO:0000256" key="4">
    <source>
        <dbReference type="ARBA" id="ARBA00022825"/>
    </source>
</evidence>
<name>A0AAF0IBH7_ODILC</name>
<evidence type="ECO:0000256" key="3">
    <source>
        <dbReference type="ARBA" id="ARBA00022801"/>
    </source>
</evidence>
<dbReference type="InterPro" id="IPR036852">
    <property type="entry name" value="Peptidase_S8/S53_dom_sf"/>
</dbReference>
<gene>
    <name evidence="9" type="ORF">OdinLCB4_005750</name>
</gene>
<feature type="domain" description="Peptidase S8/S53" evidence="8">
    <location>
        <begin position="165"/>
        <end position="452"/>
    </location>
</feature>
<dbReference type="Pfam" id="PF00082">
    <property type="entry name" value="Peptidase_S8"/>
    <property type="match status" value="1"/>
</dbReference>
<reference evidence="9" key="1">
    <citation type="journal article" date="2017" name="Nature">
        <title>Asgard archaea illuminate the origin of eukaryotic cellular complexity.</title>
        <authorList>
            <person name="Zaremba-Niedzwiedzka K."/>
            <person name="Caceres E.F."/>
            <person name="Saw J.H."/>
            <person name="Backstrom D."/>
            <person name="Juzokaite L."/>
            <person name="Vancaester E."/>
            <person name="Seitz K.W."/>
            <person name="Anantharaman K."/>
            <person name="Starnawski P."/>
            <person name="Kjeldsen K.U."/>
            <person name="Scott M.B."/>
            <person name="Nunoura T."/>
            <person name="Banfield J.F."/>
            <person name="Schramm A."/>
            <person name="Baker B.J."/>
            <person name="Spang A."/>
            <person name="Ettema T.J.G."/>
        </authorList>
    </citation>
    <scope>NUCLEOTIDE SEQUENCE</scope>
    <source>
        <strain evidence="9">LCB_4</strain>
    </source>
</reference>
<dbReference type="CDD" id="cd07487">
    <property type="entry name" value="Peptidases_S8_1"/>
    <property type="match status" value="1"/>
</dbReference>
<dbReference type="Proteomes" id="UP000186851">
    <property type="component" value="Chromosome"/>
</dbReference>
<dbReference type="GO" id="GO:0004252">
    <property type="term" value="F:serine-type endopeptidase activity"/>
    <property type="evidence" value="ECO:0007669"/>
    <property type="project" value="InterPro"/>
</dbReference>
<proteinExistence type="inferred from homology"/>
<feature type="active site" description="Charge relay system" evidence="5">
    <location>
        <position position="206"/>
    </location>
</feature>
<dbReference type="AlphaFoldDB" id="A0AAF0IBH7"/>
<dbReference type="PRINTS" id="PR00723">
    <property type="entry name" value="SUBTILISIN"/>
</dbReference>
<dbReference type="SUPFAM" id="SSF52317">
    <property type="entry name" value="Class I glutamine amidotransferase-like"/>
    <property type="match status" value="1"/>
</dbReference>
<keyword evidence="7" id="KW-0812">Transmembrane</keyword>
<feature type="active site" description="Charge relay system" evidence="5">
    <location>
        <position position="174"/>
    </location>
</feature>
<dbReference type="InterPro" id="IPR023827">
    <property type="entry name" value="Peptidase_S8_Asp-AS"/>
</dbReference>
<feature type="transmembrane region" description="Helical" evidence="7">
    <location>
        <begin position="1185"/>
        <end position="1205"/>
    </location>
</feature>
<keyword evidence="7" id="KW-0472">Membrane</keyword>
<sequence>MNKNFLVGLTLIFVLLSSSFILSGVQPASNNSFSNASNIKFNNPLYDKDLEWYLLNYPDSKEIPVIILFKNDTSTALGRELLNLQGYSSLTIKYVYESINGVACKIVKRDLLRLFTLAFIERVYLDREYSFELPESSIASSRIEALYSSGLEAIGALPLQSNYTGSGVKIAIIDSGISLTHPDFKDRVIASRSFVEDENASDLNGHGTHVAGIAAGSGAASNGEYKGVAPGAQLINAKCAQISGIALTSDVIAAIEWSVDQGADVLSISLGGGVGDPNSPLCLAVDWAAEQGVVVSIAAGNSGPDYASVASPAAAKRVIAVGASDYNDRVVDFSSRGPTVDGRISPDLVAPGYEVVSALAKDSVIDLVSQYYLSPDPRIPGTGVYSSGYYYIALSGTSMAAPFVSGAAALLLSAFPNLKGNPEAVKSALINTAVKLVNSSGVEYPPNIQGAGRLNVTAAYYYLLDLNTSTSHIPATSILPYEIPVEPYRIMYPGQEVNLILKFLTGEPLNISIVNSPSNASPFLKFGNSTYLTNNVWNISVINYLDIYLSLKLPLNITPGFYNGRIEIFNSSDSSSLHNVTVSFQAKTPLARVYFDMLHNNDYDDTYLRNYRLFFNILMDDGYGVYSGANLLTYEFLKNFDLIILPDIETQLLNFEVEALHKYVSEGGSLLILGSFYPMTVSESLNNLISAYGIRYSGGYNGNLLKYTDLGLDREYENLIVNNLVSDPITIGVSSYTFGSGISLTVTSPAKTLATLNGKPVLASYDNSSITGGRVVVFSNEITFYSENLNLYGNLRLLRNTVNWLLKEEPTLLTVSAEDTMIQLTGSRVENVYIYLSHNGSFIGGFVSGVNLNATLNGSVNLNVTELAPGVYVTNFTITSPGVYRVDVSVNNGTVRGFDSAQIVAVNSMPAVSSVTFTKKAQPGVTYPSWVELEDFNSSLIISKFGEEMIINVTAFNSNSVLLVANSDPQQFYSLTNRDITYICVNMSYLNGFTWSYTIKPNASYAAASYPVIIIPLNTSLPSLNPSNFILKTILIVGAEPEIDENKTTVNNTPVDNLQKYDIGEGRTLPIFYYSIGTTVQLSTAGSDIQDNLSDMSAYVWIIDALLYYYLGKPIYVIKLEYNSLNQVFAGNLLILSSIISGPAGNLALKSNWAYNMIFFLVNSEGDFSQGPQILLVFQQGFGFLPSPFILILIGLLLITLPFYIMQRRRIRKSMQETEQAYKPYIEEPFLEEATLIPRFCPYCGAKVNPGDIYCLSCGSRLPEEDSHSSL</sequence>
<evidence type="ECO:0000313" key="10">
    <source>
        <dbReference type="Proteomes" id="UP000186851"/>
    </source>
</evidence>
<dbReference type="KEGG" id="oyw:OdinLCB4_005750"/>
<protein>
    <submittedName>
        <fullName evidence="9">S8 family serine peptidase</fullName>
    </submittedName>
</protein>
<dbReference type="InterPro" id="IPR000209">
    <property type="entry name" value="Peptidase_S8/S53_dom"/>
</dbReference>
<dbReference type="PROSITE" id="PS00137">
    <property type="entry name" value="SUBTILASE_HIS"/>
    <property type="match status" value="1"/>
</dbReference>
<dbReference type="EMBL" id="CP091871">
    <property type="protein sequence ID" value="WEU39972.1"/>
    <property type="molecule type" value="Genomic_DNA"/>
</dbReference>
<evidence type="ECO:0000256" key="2">
    <source>
        <dbReference type="ARBA" id="ARBA00022670"/>
    </source>
</evidence>
<keyword evidence="2 6" id="KW-0645">Protease</keyword>
<dbReference type="InterPro" id="IPR050131">
    <property type="entry name" value="Peptidase_S8_subtilisin-like"/>
</dbReference>
<dbReference type="SUPFAM" id="SSF52743">
    <property type="entry name" value="Subtilisin-like"/>
    <property type="match status" value="1"/>
</dbReference>
<dbReference type="PROSITE" id="PS51892">
    <property type="entry name" value="SUBTILASE"/>
    <property type="match status" value="1"/>
</dbReference>
<reference evidence="9" key="2">
    <citation type="journal article" date="2022" name="Nat. Microbiol.">
        <title>A closed Candidatus Odinarchaeum chromosome exposes Asgard archaeal viruses.</title>
        <authorList>
            <person name="Tamarit D."/>
            <person name="Caceres E.F."/>
            <person name="Krupovic M."/>
            <person name="Nijland R."/>
            <person name="Eme L."/>
            <person name="Robinson N.P."/>
            <person name="Ettema T.J.G."/>
        </authorList>
    </citation>
    <scope>NUCLEOTIDE SEQUENCE</scope>
    <source>
        <strain evidence="9">LCB_4</strain>
    </source>
</reference>
<feature type="active site" description="Charge relay system" evidence="5">
    <location>
        <position position="398"/>
    </location>
</feature>